<dbReference type="AlphaFoldDB" id="A0A7Z1AYX4"/>
<evidence type="ECO:0000313" key="2">
    <source>
        <dbReference type="EMBL" id="OLF11122.1"/>
    </source>
</evidence>
<evidence type="ECO:0000313" key="3">
    <source>
        <dbReference type="Proteomes" id="UP000185696"/>
    </source>
</evidence>
<reference evidence="2 3" key="1">
    <citation type="submission" date="2016-12" db="EMBL/GenBank/DDBJ databases">
        <title>The draft genome sequence of Actinophytocola xinjiangensis.</title>
        <authorList>
            <person name="Wang W."/>
            <person name="Yuan L."/>
        </authorList>
    </citation>
    <scope>NUCLEOTIDE SEQUENCE [LARGE SCALE GENOMIC DNA]</scope>
    <source>
        <strain evidence="2 3">CGMCC 4.4663</strain>
    </source>
</reference>
<feature type="region of interest" description="Disordered" evidence="1">
    <location>
        <begin position="1"/>
        <end position="62"/>
    </location>
</feature>
<accession>A0A7Z1AYX4</accession>
<protein>
    <submittedName>
        <fullName evidence="2">Uncharacterized protein</fullName>
    </submittedName>
</protein>
<proteinExistence type="predicted"/>
<feature type="compositionally biased region" description="Basic and acidic residues" evidence="1">
    <location>
        <begin position="35"/>
        <end position="62"/>
    </location>
</feature>
<gene>
    <name evidence="2" type="ORF">BLA60_14095</name>
</gene>
<comment type="caution">
    <text evidence="2">The sequence shown here is derived from an EMBL/GenBank/DDBJ whole genome shotgun (WGS) entry which is preliminary data.</text>
</comment>
<dbReference type="RefSeq" id="WP_075133284.1">
    <property type="nucleotide sequence ID" value="NZ_MSIF01000005.1"/>
</dbReference>
<dbReference type="EMBL" id="MSIF01000005">
    <property type="protein sequence ID" value="OLF11122.1"/>
    <property type="molecule type" value="Genomic_DNA"/>
</dbReference>
<keyword evidence="3" id="KW-1185">Reference proteome</keyword>
<sequence length="62" mass="7398">MTNDPEDEHRPAPRPHRRRPTLDEVFGDVLPTTTSDERDPQPPTDDRDSWYEQNRPPHHDRD</sequence>
<dbReference type="Proteomes" id="UP000185696">
    <property type="component" value="Unassembled WGS sequence"/>
</dbReference>
<dbReference type="OrthoDB" id="3700244at2"/>
<organism evidence="2 3">
    <name type="scientific">Actinophytocola xinjiangensis</name>
    <dbReference type="NCBI Taxonomy" id="485602"/>
    <lineage>
        <taxon>Bacteria</taxon>
        <taxon>Bacillati</taxon>
        <taxon>Actinomycetota</taxon>
        <taxon>Actinomycetes</taxon>
        <taxon>Pseudonocardiales</taxon>
        <taxon>Pseudonocardiaceae</taxon>
    </lineage>
</organism>
<evidence type="ECO:0000256" key="1">
    <source>
        <dbReference type="SAM" id="MobiDB-lite"/>
    </source>
</evidence>
<name>A0A7Z1AYX4_9PSEU</name>